<protein>
    <submittedName>
        <fullName evidence="2">Uncharacterized protein</fullName>
    </submittedName>
</protein>
<evidence type="ECO:0000313" key="3">
    <source>
        <dbReference type="Proteomes" id="UP001483337"/>
    </source>
</evidence>
<sequence length="728" mass="86426">MWDFSQIDLKIGSDFVGIKADDNGGYAFYLPKGFDDFIAKYQNATGTDDSSKFNKVRDFFFLMYRTFRKFDRDNENNSRVTRKDAKNKKNQDQPTLSTGGITLEYQEESECILYSKLSMIERVLETYDDLAINSIEKKVRRSEEIDHSKIYKYLDRAIYLDNGAIYIDVMDLPRPMISYESTNIVNLYCFILNEIIQQLQEDVPDHVYGRSQDIQFLSQRFRDNYLTINHSLFDQDTFEETITFCKEALDNTDRNTHYKDADYWGLYEAIEIFLYGGLNPDLDDGDFWGIQGEQGFDYVWEDMCQTYFFKKNFDPIYNYDFDDICFADTDIPIDGHENSNRPGIEKNRVGNWNFKGSDDKLNKFGNEWLHQKLNSGGRHPKRGKILSWREVFCIEWDLNMRIFPNVQYQIIQYKISKLLRRYPQPDLIWLRSINTDYIRIIDFKNVSLKKYEDYRNKFLEETDQSYRIALEKQLGYELALQQTFPDIPIYNCFFIPFYFTNKLESDQKFLGTMEDRFNIRGIEIFKADFEVIQKVYLGIIEASDVLVGWENYYQPKIEATRHIHPSRKQTEIILLENQILKSDYVPLISFKNEKQIKNATNYIIKQVEIFFETIGENMPNLVESYFPYSESILADEFKKVNIEYFYDNLFYDLGEKQEDRDAKGKLKVKPKWCITFHINSTPIEVPQLKIPNSDLCRRYGTIDIVGTPILYYIYFTLPEILDVILKNK</sequence>
<feature type="region of interest" description="Disordered" evidence="1">
    <location>
        <begin position="78"/>
        <end position="100"/>
    </location>
</feature>
<keyword evidence="3" id="KW-1185">Reference proteome</keyword>
<dbReference type="EMBL" id="CP150886">
    <property type="protein sequence ID" value="WZB88021.1"/>
    <property type="molecule type" value="Genomic_DNA"/>
</dbReference>
<reference evidence="2 3" key="1">
    <citation type="submission" date="2024-04" db="EMBL/GenBank/DDBJ databases">
        <title>Okeanomitos corallinicola gen. &amp; sp. nov. (Nostocales, Cyanobacteria), a new toxic marine heterocyst-forming cyanobacterium from a coral reef.</title>
        <authorList>
            <person name="Li H."/>
            <person name="Li R."/>
            <person name="Kang J."/>
            <person name="Hii K.S."/>
            <person name="Mohamed H.F."/>
            <person name="Xu X."/>
            <person name="Luo Z."/>
        </authorList>
    </citation>
    <scope>NUCLEOTIDE SEQUENCE [LARGE SCALE GENOMIC DNA]</scope>
    <source>
        <strain evidence="2 3">TIOX110</strain>
    </source>
</reference>
<evidence type="ECO:0000256" key="1">
    <source>
        <dbReference type="SAM" id="MobiDB-lite"/>
    </source>
</evidence>
<gene>
    <name evidence="2" type="ORF">WJM97_22170</name>
</gene>
<dbReference type="Proteomes" id="UP001483337">
    <property type="component" value="Chromosome"/>
</dbReference>
<accession>A0ABZ2USR9</accession>
<name>A0ABZ2USR9_9CYAN</name>
<dbReference type="RefSeq" id="WP_353930930.1">
    <property type="nucleotide sequence ID" value="NZ_CP150886.1"/>
</dbReference>
<evidence type="ECO:0000313" key="2">
    <source>
        <dbReference type="EMBL" id="WZB88021.1"/>
    </source>
</evidence>
<feature type="compositionally biased region" description="Basic and acidic residues" evidence="1">
    <location>
        <begin position="78"/>
        <end position="91"/>
    </location>
</feature>
<organism evidence="2 3">
    <name type="scientific">Okeanomitos corallinicola TIOX110</name>
    <dbReference type="NCBI Taxonomy" id="3133117"/>
    <lineage>
        <taxon>Bacteria</taxon>
        <taxon>Bacillati</taxon>
        <taxon>Cyanobacteriota</taxon>
        <taxon>Cyanophyceae</taxon>
        <taxon>Nostocales</taxon>
        <taxon>Aphanizomenonaceae</taxon>
        <taxon>Okeanomitos</taxon>
    </lineage>
</organism>
<proteinExistence type="predicted"/>